<accession>A0AAD3H3N6</accession>
<dbReference type="AlphaFoldDB" id="A0AAD3H3N6"/>
<reference evidence="2 3" key="1">
    <citation type="journal article" date="2021" name="Sci. Rep.">
        <title>The genome of the diatom Chaetoceros tenuissimus carries an ancient integrated fragment of an extant virus.</title>
        <authorList>
            <person name="Hongo Y."/>
            <person name="Kimura K."/>
            <person name="Takaki Y."/>
            <person name="Yoshida Y."/>
            <person name="Baba S."/>
            <person name="Kobayashi G."/>
            <person name="Nagasaki K."/>
            <person name="Hano T."/>
            <person name="Tomaru Y."/>
        </authorList>
    </citation>
    <scope>NUCLEOTIDE SEQUENCE [LARGE SCALE GENOMIC DNA]</scope>
    <source>
        <strain evidence="2 3">NIES-3715</strain>
    </source>
</reference>
<feature type="chain" id="PRO_5042180794" evidence="1">
    <location>
        <begin position="20"/>
        <end position="370"/>
    </location>
</feature>
<dbReference type="Proteomes" id="UP001054902">
    <property type="component" value="Unassembled WGS sequence"/>
</dbReference>
<gene>
    <name evidence="2" type="ORF">CTEN210_05334</name>
</gene>
<evidence type="ECO:0000256" key="1">
    <source>
        <dbReference type="SAM" id="SignalP"/>
    </source>
</evidence>
<dbReference type="EMBL" id="BLLK01000029">
    <property type="protein sequence ID" value="GFH48858.1"/>
    <property type="molecule type" value="Genomic_DNA"/>
</dbReference>
<sequence>MNLKLFSLSFLLSGVGVSAFTAQPSSLASFKSSFLVSNRKQSVTSFSKKFEDADDLASFDPLNTKNMFTKDWIHEDRKNNMKNNMSTSLTPVAAAMLASSTALMVAPTAVEAAMKPIPLNTGDFNPATFKPVCPASDGLYRFAQETTQALVGPESFVEYGPLIAGGLLRVRLELCVIESFFNEAVGPFIEREGLKWVLPLHETVETFLAGTIFAIASTFILVGSTKLISVIVTYGDIFLGVPCRTFGGYFFDRARGKPVTVDIGMGFFKTRIIGPGSPKDDVEETLDDIIKTADNKNLPFFIFFGAFKAIGEGSKITRDVIENIDLFVGRYLTLFATGYIGLKFLHFKVFPDFPSGLGGVVTSFDPTSIF</sequence>
<evidence type="ECO:0000313" key="2">
    <source>
        <dbReference type="EMBL" id="GFH48858.1"/>
    </source>
</evidence>
<organism evidence="2 3">
    <name type="scientific">Chaetoceros tenuissimus</name>
    <dbReference type="NCBI Taxonomy" id="426638"/>
    <lineage>
        <taxon>Eukaryota</taxon>
        <taxon>Sar</taxon>
        <taxon>Stramenopiles</taxon>
        <taxon>Ochrophyta</taxon>
        <taxon>Bacillariophyta</taxon>
        <taxon>Coscinodiscophyceae</taxon>
        <taxon>Chaetocerotophycidae</taxon>
        <taxon>Chaetocerotales</taxon>
        <taxon>Chaetocerotaceae</taxon>
        <taxon>Chaetoceros</taxon>
    </lineage>
</organism>
<name>A0AAD3H3N6_9STRA</name>
<comment type="caution">
    <text evidence="2">The sequence shown here is derived from an EMBL/GenBank/DDBJ whole genome shotgun (WGS) entry which is preliminary data.</text>
</comment>
<protein>
    <submittedName>
        <fullName evidence="2">Uncharacterized protein</fullName>
    </submittedName>
</protein>
<keyword evidence="3" id="KW-1185">Reference proteome</keyword>
<feature type="signal peptide" evidence="1">
    <location>
        <begin position="1"/>
        <end position="19"/>
    </location>
</feature>
<proteinExistence type="predicted"/>
<keyword evidence="1" id="KW-0732">Signal</keyword>
<evidence type="ECO:0000313" key="3">
    <source>
        <dbReference type="Proteomes" id="UP001054902"/>
    </source>
</evidence>